<proteinExistence type="predicted"/>
<evidence type="ECO:0000313" key="3">
    <source>
        <dbReference type="Proteomes" id="UP000037175"/>
    </source>
</evidence>
<comment type="caution">
    <text evidence="2">The sequence shown here is derived from an EMBL/GenBank/DDBJ whole genome shotgun (WGS) entry which is preliminary data.</text>
</comment>
<feature type="transmembrane region" description="Helical" evidence="1">
    <location>
        <begin position="21"/>
        <end position="42"/>
    </location>
</feature>
<evidence type="ECO:0000256" key="1">
    <source>
        <dbReference type="SAM" id="Phobius"/>
    </source>
</evidence>
<dbReference type="AlphaFoldDB" id="A0A0L6VZI5"/>
<accession>A0A0L6VZI5</accession>
<dbReference type="RefSeq" id="WP_152909057.1">
    <property type="nucleotide sequence ID" value="NZ_LGTE01000024.1"/>
</dbReference>
<keyword evidence="3" id="KW-1185">Reference proteome</keyword>
<dbReference type="EMBL" id="LGTE01000024">
    <property type="protein sequence ID" value="KNZ68680.1"/>
    <property type="molecule type" value="Genomic_DNA"/>
</dbReference>
<gene>
    <name evidence="2" type="ORF">Tfer_2773</name>
</gene>
<sequence>MLKLIKKFIRDERGLTNLLSATMVLIVLMAVVSLSLNLTLLWNAKIAVQQAAFEAARAGSVAEDPVPKAVSVARGFAAGALPGWTDPSVVTVTAVETGVAPDKMLSVTVNYHLPLKVFNGTGGTLRTFDLVGQAVVPIREKS</sequence>
<dbReference type="Proteomes" id="UP000037175">
    <property type="component" value="Unassembled WGS sequence"/>
</dbReference>
<reference evidence="3" key="1">
    <citation type="submission" date="2015-07" db="EMBL/GenBank/DDBJ databases">
        <title>Complete Genome of Thermincola ferriacetica strain Z-0001T.</title>
        <authorList>
            <person name="Lusk B."/>
            <person name="Badalamenti J.P."/>
            <person name="Parameswaran P."/>
            <person name="Bond D.R."/>
            <person name="Torres C.I."/>
        </authorList>
    </citation>
    <scope>NUCLEOTIDE SEQUENCE [LARGE SCALE GENOMIC DNA]</scope>
    <source>
        <strain evidence="3">Z-0001</strain>
    </source>
</reference>
<keyword evidence="1" id="KW-0472">Membrane</keyword>
<keyword evidence="1" id="KW-1133">Transmembrane helix</keyword>
<evidence type="ECO:0000313" key="2">
    <source>
        <dbReference type="EMBL" id="KNZ68680.1"/>
    </source>
</evidence>
<organism evidence="2 3">
    <name type="scientific">Thermincola ferriacetica</name>
    <dbReference type="NCBI Taxonomy" id="281456"/>
    <lineage>
        <taxon>Bacteria</taxon>
        <taxon>Bacillati</taxon>
        <taxon>Bacillota</taxon>
        <taxon>Clostridia</taxon>
        <taxon>Eubacteriales</taxon>
        <taxon>Thermincolaceae</taxon>
        <taxon>Thermincola</taxon>
    </lineage>
</organism>
<name>A0A0L6VZI5_9FIRM</name>
<keyword evidence="1" id="KW-0812">Transmembrane</keyword>
<protein>
    <submittedName>
        <fullName evidence="2">Uncharacterized protein</fullName>
    </submittedName>
</protein>